<dbReference type="GO" id="GO:0005737">
    <property type="term" value="C:cytoplasm"/>
    <property type="evidence" value="ECO:0007669"/>
    <property type="project" value="TreeGrafter"/>
</dbReference>
<evidence type="ECO:0000256" key="2">
    <source>
        <dbReference type="ARBA" id="ARBA00023204"/>
    </source>
</evidence>
<dbReference type="PANTHER" id="PTHR43003">
    <property type="entry name" value="DNA-3-METHYLADENINE GLYCOSYLASE"/>
    <property type="match status" value="1"/>
</dbReference>
<dbReference type="EMBL" id="CP036402">
    <property type="protein sequence ID" value="QBI21622.1"/>
    <property type="molecule type" value="Genomic_DNA"/>
</dbReference>
<gene>
    <name evidence="3" type="ORF">ER308_20000</name>
</gene>
<dbReference type="OrthoDB" id="5501430at2"/>
<dbReference type="AlphaFoldDB" id="A0A411YK93"/>
<reference evidence="3 4" key="1">
    <citation type="submission" date="2019-01" db="EMBL/GenBank/DDBJ databases">
        <title>Egibacter rhizosphaerae EGI 80759T.</title>
        <authorList>
            <person name="Chen D.-D."/>
            <person name="Tian Y."/>
            <person name="Jiao J.-Y."/>
            <person name="Zhang X.-T."/>
            <person name="Zhang Y.-G."/>
            <person name="Zhang Y."/>
            <person name="Xiao M."/>
            <person name="Shu W.-S."/>
            <person name="Li W.-J."/>
        </authorList>
    </citation>
    <scope>NUCLEOTIDE SEQUENCE [LARGE SCALE GENOMIC DNA]</scope>
    <source>
        <strain evidence="3 4">EGI 80759</strain>
    </source>
</reference>
<dbReference type="GO" id="GO:0043916">
    <property type="term" value="F:DNA-7-methylguanine glycosylase activity"/>
    <property type="evidence" value="ECO:0007669"/>
    <property type="project" value="TreeGrafter"/>
</dbReference>
<dbReference type="GO" id="GO:0032993">
    <property type="term" value="C:protein-DNA complex"/>
    <property type="evidence" value="ECO:0007669"/>
    <property type="project" value="TreeGrafter"/>
</dbReference>
<keyword evidence="1" id="KW-0227">DNA damage</keyword>
<dbReference type="InterPro" id="IPR051912">
    <property type="entry name" value="Alkylbase_DNA_Glycosylase/TA"/>
</dbReference>
<organism evidence="3 4">
    <name type="scientific">Egibacter rhizosphaerae</name>
    <dbReference type="NCBI Taxonomy" id="1670831"/>
    <lineage>
        <taxon>Bacteria</taxon>
        <taxon>Bacillati</taxon>
        <taxon>Actinomycetota</taxon>
        <taxon>Nitriliruptoria</taxon>
        <taxon>Egibacterales</taxon>
        <taxon>Egibacteraceae</taxon>
        <taxon>Egibacter</taxon>
    </lineage>
</organism>
<evidence type="ECO:0000256" key="1">
    <source>
        <dbReference type="ARBA" id="ARBA00022763"/>
    </source>
</evidence>
<dbReference type="KEGG" id="erz:ER308_20000"/>
<evidence type="ECO:0000313" key="3">
    <source>
        <dbReference type="EMBL" id="QBI21622.1"/>
    </source>
</evidence>
<protein>
    <recommendedName>
        <fullName evidence="5">DNA-3-methyladenine glycosylase 2 family protein</fullName>
    </recommendedName>
</protein>
<dbReference type="Proteomes" id="UP000291469">
    <property type="component" value="Chromosome"/>
</dbReference>
<evidence type="ECO:0008006" key="5">
    <source>
        <dbReference type="Google" id="ProtNLM"/>
    </source>
</evidence>
<evidence type="ECO:0000313" key="4">
    <source>
        <dbReference type="Proteomes" id="UP000291469"/>
    </source>
</evidence>
<dbReference type="PANTHER" id="PTHR43003:SF6">
    <property type="entry name" value="DNA GLYCOSYLASE"/>
    <property type="match status" value="1"/>
</dbReference>
<dbReference type="InterPro" id="IPR011257">
    <property type="entry name" value="DNA_glycosylase"/>
</dbReference>
<dbReference type="GO" id="GO:0006285">
    <property type="term" value="P:base-excision repair, AP site formation"/>
    <property type="evidence" value="ECO:0007669"/>
    <property type="project" value="TreeGrafter"/>
</dbReference>
<dbReference type="Gene3D" id="1.10.340.30">
    <property type="entry name" value="Hypothetical protein, domain 2"/>
    <property type="match status" value="1"/>
</dbReference>
<sequence length="274" mass="28922">MRRAEPATTGALLLEAAPTDGRTELRVVGSPATPSHEVEAALEAGLAWIGVRDDPTPLGDLAAHDRRLAKLYAVTGPVRLGRLPRLGEAFGRAVIAQLVQSAEAHRSIAQLVRRAGEDAPGGLTAWPRRETVGAIPSWELRRCGISGRGARALHAGAVDGPHLERAEQAGWDGLDARLRALPGVGVWTSAVARRARGDPDAVAVGDYNLPALIAWVLGDGAADADDATMLELLAPFAGQRGRVIRLVERAVGARAVSGPPRRAPRAPLSAHRYW</sequence>
<dbReference type="SUPFAM" id="SSF48150">
    <property type="entry name" value="DNA-glycosylase"/>
    <property type="match status" value="1"/>
</dbReference>
<accession>A0A411YK93</accession>
<keyword evidence="4" id="KW-1185">Reference proteome</keyword>
<name>A0A411YK93_9ACTN</name>
<keyword evidence="2" id="KW-0234">DNA repair</keyword>
<proteinExistence type="predicted"/>
<dbReference type="GO" id="GO:0032131">
    <property type="term" value="F:alkylated DNA binding"/>
    <property type="evidence" value="ECO:0007669"/>
    <property type="project" value="TreeGrafter"/>
</dbReference>
<dbReference type="GO" id="GO:0006307">
    <property type="term" value="P:DNA alkylation repair"/>
    <property type="evidence" value="ECO:0007669"/>
    <property type="project" value="TreeGrafter"/>
</dbReference>
<dbReference type="GO" id="GO:0008725">
    <property type="term" value="F:DNA-3-methyladenine glycosylase activity"/>
    <property type="evidence" value="ECO:0007669"/>
    <property type="project" value="TreeGrafter"/>
</dbReference>